<sequence>MIGWLVGWLECVPVGATGAAIRIVREGDDTSAEDVSSGIKPSRTSSLPQRVRVISKDSGRSQIWMRSGGEGQMLDWNAYPWDRPGRRSALFAKGTIHPLRMYLQEQSLREQVRSHKGTRLRRGGGVSASMNDPAQQPQAQRQPDDPEDDRGAHECPDSRVKQHQADDQCDDADQ</sequence>
<evidence type="ECO:0000313" key="3">
    <source>
        <dbReference type="Proteomes" id="UP000279553"/>
    </source>
</evidence>
<feature type="compositionally biased region" description="Basic and acidic residues" evidence="1">
    <location>
        <begin position="149"/>
        <end position="166"/>
    </location>
</feature>
<dbReference type="EMBL" id="RBRD01000019">
    <property type="protein sequence ID" value="RMQ44038.1"/>
    <property type="molecule type" value="Genomic_DNA"/>
</dbReference>
<accession>A0A3M4LRC4</accession>
<dbReference type="AlphaFoldDB" id="A0A3M4LRC4"/>
<evidence type="ECO:0000313" key="2">
    <source>
        <dbReference type="EMBL" id="RMQ44038.1"/>
    </source>
</evidence>
<comment type="caution">
    <text evidence="2">The sequence shown here is derived from an EMBL/GenBank/DDBJ whole genome shotgun (WGS) entry which is preliminary data.</text>
</comment>
<gene>
    <name evidence="2" type="ORF">ALQ05_101714</name>
</gene>
<name>A0A3M4LRC4_PSEA0</name>
<organism evidence="2 3">
    <name type="scientific">Pseudomonas amygdali pv. mori</name>
    <dbReference type="NCBI Taxonomy" id="34065"/>
    <lineage>
        <taxon>Bacteria</taxon>
        <taxon>Pseudomonadati</taxon>
        <taxon>Pseudomonadota</taxon>
        <taxon>Gammaproteobacteria</taxon>
        <taxon>Pseudomonadales</taxon>
        <taxon>Pseudomonadaceae</taxon>
        <taxon>Pseudomonas</taxon>
        <taxon>Pseudomonas amygdali</taxon>
    </lineage>
</organism>
<feature type="compositionally biased region" description="Low complexity" evidence="1">
    <location>
        <begin position="132"/>
        <end position="141"/>
    </location>
</feature>
<feature type="region of interest" description="Disordered" evidence="1">
    <location>
        <begin position="110"/>
        <end position="174"/>
    </location>
</feature>
<dbReference type="Proteomes" id="UP000279553">
    <property type="component" value="Unassembled WGS sequence"/>
</dbReference>
<protein>
    <submittedName>
        <fullName evidence="2">Uncharacterized protein</fullName>
    </submittedName>
</protein>
<proteinExistence type="predicted"/>
<reference evidence="2 3" key="1">
    <citation type="submission" date="2018-08" db="EMBL/GenBank/DDBJ databases">
        <title>Recombination of ecologically and evolutionarily significant loci maintains genetic cohesion in the Pseudomonas syringae species complex.</title>
        <authorList>
            <person name="Dillon M."/>
            <person name="Thakur S."/>
            <person name="Almeida R.N.D."/>
            <person name="Weir B.S."/>
            <person name="Guttman D.S."/>
        </authorList>
    </citation>
    <scope>NUCLEOTIDE SEQUENCE [LARGE SCALE GENOMIC DNA]</scope>
    <source>
        <strain evidence="2 3">ICMP 535</strain>
    </source>
</reference>
<evidence type="ECO:0000256" key="1">
    <source>
        <dbReference type="SAM" id="MobiDB-lite"/>
    </source>
</evidence>